<reference evidence="4" key="1">
    <citation type="submission" date="2003-08" db="EMBL/GenBank/DDBJ databases">
        <authorList>
            <person name="Birren B."/>
            <person name="Nusbaum C."/>
            <person name="Abebe A."/>
            <person name="Abouelleil A."/>
            <person name="Adekoya E."/>
            <person name="Ait-zahra M."/>
            <person name="Allen N."/>
            <person name="Allen T."/>
            <person name="An P."/>
            <person name="Anderson M."/>
            <person name="Anderson S."/>
            <person name="Arachchi H."/>
            <person name="Armbruster J."/>
            <person name="Bachantsang P."/>
            <person name="Baldwin J."/>
            <person name="Barry A."/>
            <person name="Bayul T."/>
            <person name="Blitshsteyn B."/>
            <person name="Bloom T."/>
            <person name="Blye J."/>
            <person name="Boguslavskiy L."/>
            <person name="Borowsky M."/>
            <person name="Boukhgalter B."/>
            <person name="Brunache A."/>
            <person name="Butler J."/>
            <person name="Calixte N."/>
            <person name="Calvo S."/>
            <person name="Camarata J."/>
            <person name="Campo K."/>
            <person name="Chang J."/>
            <person name="Cheshatsang Y."/>
            <person name="Citroen M."/>
            <person name="Collymore A."/>
            <person name="Considine T."/>
            <person name="Cook A."/>
            <person name="Cooke P."/>
            <person name="Corum B."/>
            <person name="Cuomo C."/>
            <person name="David R."/>
            <person name="Dawoe T."/>
            <person name="Degray S."/>
            <person name="Dodge S."/>
            <person name="Dooley K."/>
            <person name="Dorje P."/>
            <person name="Dorjee K."/>
            <person name="Dorris L."/>
            <person name="Duffey N."/>
            <person name="Dupes A."/>
            <person name="Elkins T."/>
            <person name="Engels R."/>
            <person name="Erickson J."/>
            <person name="Farina A."/>
            <person name="Faro S."/>
            <person name="Ferreira P."/>
            <person name="Fischer H."/>
            <person name="Fitzgerald M."/>
            <person name="Foley K."/>
            <person name="Gage D."/>
            <person name="Galagan J."/>
            <person name="Gearin G."/>
            <person name="Gnerre S."/>
            <person name="Gnirke A."/>
            <person name="Goyette A."/>
            <person name="Graham J."/>
            <person name="Grandbois E."/>
            <person name="Gyaltsen K."/>
            <person name="Hafez N."/>
            <person name="Hagopian D."/>
            <person name="Hagos B."/>
            <person name="Hall J."/>
            <person name="Hatcher B."/>
            <person name="Heller A."/>
            <person name="Higgins H."/>
            <person name="Honan T."/>
            <person name="Horn A."/>
            <person name="Houde N."/>
            <person name="Hughes L."/>
            <person name="Hulme W."/>
            <person name="Husby E."/>
            <person name="Iliev I."/>
            <person name="Jaffe D."/>
            <person name="Jones C."/>
            <person name="Kamal M."/>
            <person name="Kamat A."/>
            <person name="Kamvysselis M."/>
            <person name="Karlsson E."/>
            <person name="Kells C."/>
            <person name="Kieu A."/>
            <person name="Kisner P."/>
            <person name="Kodira C."/>
            <person name="Kulbokas E."/>
            <person name="Labutti K."/>
            <person name="Lama D."/>
            <person name="Landers T."/>
            <person name="Leger J."/>
            <person name="Levine S."/>
            <person name="Lewis D."/>
            <person name="Lewis T."/>
            <person name="Lindblad-toh K."/>
            <person name="Liu X."/>
            <person name="Lokyitsang T."/>
            <person name="Lokyitsang Y."/>
            <person name="Lucien O."/>
            <person name="Lui A."/>
            <person name="Ma L.J."/>
            <person name="Mabbitt R."/>
            <person name="Macdonald J."/>
            <person name="Maclean C."/>
            <person name="Major J."/>
            <person name="Manning J."/>
            <person name="Marabella R."/>
            <person name="Maru K."/>
            <person name="Matthews C."/>
            <person name="Mauceli E."/>
            <person name="Mccarthy M."/>
            <person name="Mcdonough S."/>
            <person name="Mcghee T."/>
            <person name="Meldrim J."/>
            <person name="Meneus L."/>
            <person name="Mesirov J."/>
            <person name="Mihalev A."/>
            <person name="Mihova T."/>
            <person name="Mikkelsen T."/>
            <person name="Mlenga V."/>
            <person name="Moru K."/>
            <person name="Mozes J."/>
            <person name="Mulrain L."/>
            <person name="Munson G."/>
            <person name="Naylor J."/>
            <person name="Newes C."/>
            <person name="Nguyen C."/>
            <person name="Nguyen N."/>
            <person name="Nguyen T."/>
            <person name="Nicol R."/>
            <person name="Nielsen C."/>
            <person name="Nizzari M."/>
            <person name="Norbu C."/>
            <person name="Norbu N."/>
            <person name="O'donnell P."/>
            <person name="Okoawo O."/>
            <person name="O'leary S."/>
            <person name="Omotosho B."/>
            <person name="O'neill K."/>
            <person name="Osman S."/>
            <person name="Parker S."/>
            <person name="Perrin D."/>
            <person name="Phunkhang P."/>
            <person name="Piqani B."/>
            <person name="Purcell S."/>
            <person name="Rachupka T."/>
            <person name="Ramasamy U."/>
            <person name="Rameau R."/>
            <person name="Ray V."/>
            <person name="Raymond C."/>
            <person name="Retta R."/>
            <person name="Richardson S."/>
            <person name="Rise C."/>
            <person name="Rodriguez J."/>
            <person name="Rogers J."/>
            <person name="Rogov P."/>
            <person name="Rutman M."/>
            <person name="Schupbach R."/>
            <person name="Seaman C."/>
            <person name="Settipalli S."/>
            <person name="Sharpe T."/>
            <person name="Sheridan J."/>
            <person name="Sherpa N."/>
            <person name="Shi J."/>
            <person name="Smirnov S."/>
            <person name="Smith C."/>
            <person name="Sougnez C."/>
            <person name="Spencer B."/>
            <person name="Stalker J."/>
            <person name="Stange-thomann N."/>
            <person name="Stavropoulos S."/>
            <person name="Stetson K."/>
            <person name="Stone C."/>
            <person name="Stone S."/>
            <person name="Stubbs M."/>
            <person name="Talamas J."/>
            <person name="Tchuinga P."/>
            <person name="Tenzing P."/>
            <person name="Tesfaye S."/>
            <person name="Theodore J."/>
            <person name="Thoulutsang Y."/>
            <person name="Topham K."/>
            <person name="Towey S."/>
            <person name="Tsamla T."/>
            <person name="Tsomo N."/>
            <person name="Vallee D."/>
            <person name="Vassiliev H."/>
            <person name="Venkataraman V."/>
            <person name="Vinson J."/>
            <person name="Vo A."/>
            <person name="Wade C."/>
            <person name="Wang S."/>
            <person name="Wangchuk T."/>
            <person name="Wangdi T."/>
            <person name="Whittaker C."/>
            <person name="Wilkinson J."/>
            <person name="Wu Y."/>
            <person name="Wyman D."/>
            <person name="Yadav S."/>
            <person name="Yang S."/>
            <person name="Yang X."/>
            <person name="Yeager S."/>
            <person name="Yee E."/>
            <person name="Young G."/>
            <person name="Zainoun J."/>
            <person name="Zembeck L."/>
            <person name="Zimmer A."/>
            <person name="Zody M."/>
            <person name="Lander E."/>
        </authorList>
    </citation>
    <scope>NUCLEOTIDE SEQUENCE [LARGE SCALE GENOMIC DNA]</scope>
</reference>
<reference evidence="3" key="2">
    <citation type="submission" date="2025-08" db="UniProtKB">
        <authorList>
            <consortium name="Ensembl"/>
        </authorList>
    </citation>
    <scope>IDENTIFICATION</scope>
</reference>
<dbReference type="InterPro" id="IPR036305">
    <property type="entry name" value="RGS_sf"/>
</dbReference>
<feature type="region of interest" description="Disordered" evidence="1">
    <location>
        <begin position="335"/>
        <end position="386"/>
    </location>
</feature>
<sequence length="1218" mass="142125">RYCFTEPPKIDENDFDEFLATDDLFVDYFNAYLELPSFPEPLRFNTNTGAFEVLTPDKFKLADKIKSLARSKTPISKVYKVTCMGNLEKEKEEENKGNEEIKTSFSVKCLDKEQGMQWIKRFRLPTFLRSELYMEYRLAKLLSQIETRSCGIKLTIDPNYRPWHKEKKITPPPSPVDETSQMIEKLKVSMGHSTPAETQQWYTMAKEVSWIVETVSVSDTPRRPAVSASLAAYRRKSSTRPISSLDSRSDIADDADDYFSRVDSEVTTLLTLYHKDTDKTDINKNLIGHFTECKLYIKNLHYIRVIGHILSIVGNYLGKTKLYFTVGHVVKIEPEISDDESDQGVGSESDENKQETNPEEIENEANKKSKETDSVFSDETDESDFTNSSRRFDFADANGFSKFKSFLHNTIGENLLMLWMDIDKSRFGMNHMKKQLYLQKLRKKYLKIGSTKRLPKESLASFQLQLATQWRIDHLHQVQHKIAESLLLYWAPRYLVRQTPPAPSILGVHNAVDEDHKVRDIRPLSSQSYPSPKTMTIAPLRPKSCFPRFKYLHRDVIRNQHDPSPPLTTPSPIPSYLTPKVAELTEKRSPLIIEMNCIFFSQSGKMMEKHNFRMPFSQAKPTITIRSSASSATSQVTIKGSPAMESMLQALYHDTKAGWFFTQFCEQSGNQVWNNAIHFWFDVQEFHHLFYADIFDKFTVEQKAQVIYSTYIVGGACEDIGVSIAMRKQIRLKLTPAFDELFDRVEEQVLKILIIPWNQMLGSDQASYSKIELINQERNLNVAPRYLGFLQKKGIINEVNNITHFIKQESIEKYEEDLWLNVPEEFRNFSFDELIRNRIELEFFRKFLEENFAKNDLLCWLDIEAFKRVSHSANEKRDEKAKEIRAKYLHKKYFFGPNSPATKDEQNQVVMAAGGWGKTLKERPPNELITGAQKYVRQRIEKRWLPLFLATEDFQDRQRPKSQMSEVADDVILQRKKKRGEPWRLLDNRWQSSSRDLMEFRRGLTNKITASQFRKYVSLKGEFLENNVLFWLEVQKYKDFCHIHNDLSAIEAKVISIVNCFINSHIPPSLQIDISTEMAEKILEKWKEMGPYVFREAQVSILRVFRVLFTHWNGFCEFRKNLSDEKISSTLERQRKKRMERIKKQIKEQEEEALLRVTREADTLDLPDILSTKGSEIAESLMSDSRHNQLTWSYGKHIEGLERQRHLLLMENEVKGRI</sequence>
<name>H2Z5E3_CIOSA</name>
<dbReference type="InterPro" id="IPR016137">
    <property type="entry name" value="RGS"/>
</dbReference>
<dbReference type="PANTHER" id="PTHR46583:SF1">
    <property type="entry name" value="REGULATOR OF G-PROTEIN SIGNALING 22"/>
    <property type="match status" value="1"/>
</dbReference>
<dbReference type="PANTHER" id="PTHR46583">
    <property type="entry name" value="REGULATOR OF G-PROTEIN SIGNALING 22"/>
    <property type="match status" value="1"/>
</dbReference>
<dbReference type="Pfam" id="PF00615">
    <property type="entry name" value="RGS"/>
    <property type="match status" value="3"/>
</dbReference>
<dbReference type="SMART" id="SM00315">
    <property type="entry name" value="RGS"/>
    <property type="match status" value="2"/>
</dbReference>
<dbReference type="Proteomes" id="UP000007875">
    <property type="component" value="Unassembled WGS sequence"/>
</dbReference>
<accession>H2Z5E3</accession>
<dbReference type="PROSITE" id="PS50132">
    <property type="entry name" value="RGS"/>
    <property type="match status" value="3"/>
</dbReference>
<dbReference type="eggNOG" id="ENOG502QU18">
    <property type="taxonomic scope" value="Eukaryota"/>
</dbReference>
<dbReference type="GO" id="GO:0009966">
    <property type="term" value="P:regulation of signal transduction"/>
    <property type="evidence" value="ECO:0007669"/>
    <property type="project" value="InterPro"/>
</dbReference>
<feature type="compositionally biased region" description="Basic and acidic residues" evidence="1">
    <location>
        <begin position="364"/>
        <end position="373"/>
    </location>
</feature>
<dbReference type="InterPro" id="IPR048073">
    <property type="entry name" value="RGS22_RGS_third"/>
</dbReference>
<dbReference type="Gene3D" id="1.10.167.10">
    <property type="entry name" value="Regulator of G-protein Signalling 4, domain 2"/>
    <property type="match status" value="3"/>
</dbReference>
<dbReference type="AlphaFoldDB" id="H2Z5E3"/>
<dbReference type="InterPro" id="IPR048074">
    <property type="entry name" value="RGS22_RGS_fourth"/>
</dbReference>
<proteinExistence type="predicted"/>
<dbReference type="Ensembl" id="ENSCSAVT00000012954.1">
    <property type="protein sequence ID" value="ENSCSAVP00000012805.1"/>
    <property type="gene ID" value="ENSCSAVG00000007522.1"/>
</dbReference>
<keyword evidence="4" id="KW-1185">Reference proteome</keyword>
<dbReference type="InParanoid" id="H2Z5E3"/>
<dbReference type="GeneTree" id="ENSGT00500000044936"/>
<feature type="domain" description="RGS" evidence="2">
    <location>
        <begin position="830"/>
        <end position="956"/>
    </location>
</feature>
<dbReference type="OMA" id="LMRSWYL"/>
<evidence type="ECO:0000256" key="1">
    <source>
        <dbReference type="SAM" id="MobiDB-lite"/>
    </source>
</evidence>
<feature type="domain" description="RGS" evidence="2">
    <location>
        <begin position="999"/>
        <end position="1106"/>
    </location>
</feature>
<dbReference type="InterPro" id="IPR048075">
    <property type="entry name" value="RGS22_RGS_second"/>
</dbReference>
<feature type="domain" description="RGS" evidence="2">
    <location>
        <begin position="647"/>
        <end position="753"/>
    </location>
</feature>
<dbReference type="STRING" id="51511.ENSCSAVP00000012805"/>
<dbReference type="GO" id="GO:0005737">
    <property type="term" value="C:cytoplasm"/>
    <property type="evidence" value="ECO:0007669"/>
    <property type="project" value="TreeGrafter"/>
</dbReference>
<dbReference type="CDD" id="cd08725">
    <property type="entry name" value="RGS_RGS22_4"/>
    <property type="match status" value="1"/>
</dbReference>
<dbReference type="CDD" id="cd08726">
    <property type="entry name" value="RGS_RGS22_3"/>
    <property type="match status" value="1"/>
</dbReference>
<dbReference type="InterPro" id="IPR044926">
    <property type="entry name" value="RGS_subdomain_2"/>
</dbReference>
<evidence type="ECO:0000259" key="2">
    <source>
        <dbReference type="PROSITE" id="PS50132"/>
    </source>
</evidence>
<evidence type="ECO:0000313" key="4">
    <source>
        <dbReference type="Proteomes" id="UP000007875"/>
    </source>
</evidence>
<organism evidence="3 4">
    <name type="scientific">Ciona savignyi</name>
    <name type="common">Pacific transparent sea squirt</name>
    <dbReference type="NCBI Taxonomy" id="51511"/>
    <lineage>
        <taxon>Eukaryota</taxon>
        <taxon>Metazoa</taxon>
        <taxon>Chordata</taxon>
        <taxon>Tunicata</taxon>
        <taxon>Ascidiacea</taxon>
        <taxon>Phlebobranchia</taxon>
        <taxon>Cionidae</taxon>
        <taxon>Ciona</taxon>
    </lineage>
</organism>
<dbReference type="SUPFAM" id="SSF48097">
    <property type="entry name" value="Regulator of G-protein signaling, RGS"/>
    <property type="match status" value="4"/>
</dbReference>
<protein>
    <recommendedName>
        <fullName evidence="2">RGS domain-containing protein</fullName>
    </recommendedName>
</protein>
<dbReference type="GO" id="GO:0005634">
    <property type="term" value="C:nucleus"/>
    <property type="evidence" value="ECO:0007669"/>
    <property type="project" value="TreeGrafter"/>
</dbReference>
<reference evidence="3" key="3">
    <citation type="submission" date="2025-09" db="UniProtKB">
        <authorList>
            <consortium name="Ensembl"/>
        </authorList>
    </citation>
    <scope>IDENTIFICATION</scope>
</reference>
<dbReference type="GO" id="GO:0001965">
    <property type="term" value="F:G-protein alpha-subunit binding"/>
    <property type="evidence" value="ECO:0007669"/>
    <property type="project" value="InterPro"/>
</dbReference>
<dbReference type="InterPro" id="IPR042651">
    <property type="entry name" value="Rgs22"/>
</dbReference>
<dbReference type="CDD" id="cd08727">
    <property type="entry name" value="RGS_RGS22_2"/>
    <property type="match status" value="1"/>
</dbReference>
<evidence type="ECO:0000313" key="3">
    <source>
        <dbReference type="Ensembl" id="ENSCSAVP00000012805.1"/>
    </source>
</evidence>